<dbReference type="AlphaFoldDB" id="A0A4Q8K765"/>
<evidence type="ECO:0000313" key="2">
    <source>
        <dbReference type="EMBL" id="SNX35275.1"/>
    </source>
</evidence>
<evidence type="ECO:0000256" key="1">
    <source>
        <dbReference type="SAM" id="SignalP"/>
    </source>
</evidence>
<reference evidence="2" key="2">
    <citation type="submission" date="2019-05" db="EMBL/GenBank/DDBJ databases">
        <title>Unravelling the molecular evolution of spider venoms.</title>
        <authorList>
            <person name="Pineda S."/>
        </authorList>
    </citation>
    <scope>NUCLEOTIDE SEQUENCE</scope>
</reference>
<dbReference type="EMBL" id="HAHG01000272">
    <property type="protein sequence ID" value="SNX35275.1"/>
    <property type="molecule type" value="Transcribed_RNA"/>
</dbReference>
<reference evidence="2" key="1">
    <citation type="submission" date="2017-05" db="EMBL/GenBank/DDBJ databases">
        <authorList>
            <person name="QRISCLOUD D."/>
        </authorList>
    </citation>
    <scope>NUCLEOTIDE SEQUENCE</scope>
</reference>
<protein>
    <submittedName>
        <fullName evidence="2">U14-Hexatoxin-Hf1ay_1</fullName>
    </submittedName>
</protein>
<sequence>MKLLHSFVVITVLVTVAVALPSKAKEEIVAERDQLVEDLVQYQEEAPLRKRAEQCSKKLGEQCDYHCECCGATVACDTVYVGDKPYSRCSDKNCDNGALNTAGKGIKCRSKWFQCVPVLGLTENKLESKDFQNLND</sequence>
<proteinExistence type="predicted"/>
<name>A0A4Q8K765_HADFO</name>
<feature type="signal peptide" evidence="1">
    <location>
        <begin position="1"/>
        <end position="19"/>
    </location>
</feature>
<keyword evidence="1" id="KW-0732">Signal</keyword>
<accession>A0A4Q8K765</accession>
<organism evidence="2">
    <name type="scientific">Hadronyche formidabilis</name>
    <name type="common">Northern tree funnel-web spider</name>
    <name type="synonym">Atrax formidabilis</name>
    <dbReference type="NCBI Taxonomy" id="426499"/>
    <lineage>
        <taxon>Eukaryota</taxon>
        <taxon>Metazoa</taxon>
        <taxon>Ecdysozoa</taxon>
        <taxon>Arthropoda</taxon>
        <taxon>Chelicerata</taxon>
        <taxon>Arachnida</taxon>
        <taxon>Araneae</taxon>
        <taxon>Mygalomorphae</taxon>
        <taxon>Avicularoidea</taxon>
        <taxon>Hexathelidae</taxon>
        <taxon>Hadronyche</taxon>
    </lineage>
</organism>
<feature type="chain" id="PRO_5020706889" evidence="1">
    <location>
        <begin position="20"/>
        <end position="136"/>
    </location>
</feature>